<accession>A0A1B1ADF8</accession>
<dbReference type="STRING" id="1759059.ATE48_00940"/>
<evidence type="ECO:0000313" key="1">
    <source>
        <dbReference type="EMBL" id="ANP44591.1"/>
    </source>
</evidence>
<dbReference type="SUPFAM" id="SSF53335">
    <property type="entry name" value="S-adenosyl-L-methionine-dependent methyltransferases"/>
    <property type="match status" value="1"/>
</dbReference>
<dbReference type="EMBL" id="CP013244">
    <property type="protein sequence ID" value="ANP44591.1"/>
    <property type="molecule type" value="Genomic_DNA"/>
</dbReference>
<protein>
    <recommendedName>
        <fullName evidence="3">Methyltransferase domain-containing protein</fullName>
    </recommendedName>
</protein>
<dbReference type="OrthoDB" id="9765084at2"/>
<dbReference type="Gene3D" id="3.40.50.150">
    <property type="entry name" value="Vaccinia Virus protein VP39"/>
    <property type="match status" value="1"/>
</dbReference>
<reference evidence="1 2" key="1">
    <citation type="submission" date="2015-11" db="EMBL/GenBank/DDBJ databases">
        <title>Whole-Genome Sequence of Candidatus Oderbacter manganicum from the National Park Lower Oder Valley, Germany.</title>
        <authorList>
            <person name="Braun B."/>
            <person name="Liere K."/>
            <person name="Szewzyk U."/>
        </authorList>
    </citation>
    <scope>NUCLEOTIDE SEQUENCE [LARGE SCALE GENOMIC DNA]</scope>
    <source>
        <strain evidence="1 2">OTSz_A_272</strain>
    </source>
</reference>
<dbReference type="CDD" id="cd02440">
    <property type="entry name" value="AdoMet_MTases"/>
    <property type="match status" value="1"/>
</dbReference>
<dbReference type="KEGG" id="cbot:ATE48_00940"/>
<proteinExistence type="predicted"/>
<dbReference type="Proteomes" id="UP000092498">
    <property type="component" value="Chromosome"/>
</dbReference>
<evidence type="ECO:0008006" key="3">
    <source>
        <dbReference type="Google" id="ProtNLM"/>
    </source>
</evidence>
<gene>
    <name evidence="1" type="ORF">ATE48_00940</name>
</gene>
<dbReference type="RefSeq" id="WP_066766931.1">
    <property type="nucleotide sequence ID" value="NZ_CP013244.1"/>
</dbReference>
<sequence length="252" mass="27649">MSATPYNSGFYDRQSDGSRRSADAVVPLLLEWFSPKSVLDIGCGVGTWCAAFEHAGVPLVAGLDGPWVDRAQLQMQPNGFVTFDFANAPKPYKPALPVERFDLVVTFEVLEHIDPIHAADAVQMITGLTDIVVAGAAIPGQGGRHHVNEQWPSYWSELFASRGFEAFDCVRPVVAHLEGLDPWYAQNAVLYARSPIGVELKARLDAAVIAALSKPAPWVHPALYQGVKRKLARHARPVSSRLAEWRAKAERK</sequence>
<keyword evidence="2" id="KW-1185">Reference proteome</keyword>
<organism evidence="1 2">
    <name type="scientific">Candidatus Viadribacter manganicus</name>
    <dbReference type="NCBI Taxonomy" id="1759059"/>
    <lineage>
        <taxon>Bacteria</taxon>
        <taxon>Pseudomonadati</taxon>
        <taxon>Pseudomonadota</taxon>
        <taxon>Alphaproteobacteria</taxon>
        <taxon>Hyphomonadales</taxon>
        <taxon>Hyphomonadaceae</taxon>
        <taxon>Candidatus Viadribacter</taxon>
    </lineage>
</organism>
<evidence type="ECO:0000313" key="2">
    <source>
        <dbReference type="Proteomes" id="UP000092498"/>
    </source>
</evidence>
<dbReference type="AlphaFoldDB" id="A0A1B1ADF8"/>
<dbReference type="InterPro" id="IPR029063">
    <property type="entry name" value="SAM-dependent_MTases_sf"/>
</dbReference>
<dbReference type="InParanoid" id="A0A1B1ADF8"/>
<dbReference type="Pfam" id="PF13489">
    <property type="entry name" value="Methyltransf_23"/>
    <property type="match status" value="1"/>
</dbReference>
<name>A0A1B1ADF8_9PROT</name>